<comment type="caution">
    <text evidence="1">The sequence shown here is derived from an EMBL/GenBank/DDBJ whole genome shotgun (WGS) entry which is preliminary data.</text>
</comment>
<keyword evidence="2" id="KW-1185">Reference proteome</keyword>
<organism evidence="1 2">
    <name type="scientific">Armillaria luteobubalina</name>
    <dbReference type="NCBI Taxonomy" id="153913"/>
    <lineage>
        <taxon>Eukaryota</taxon>
        <taxon>Fungi</taxon>
        <taxon>Dikarya</taxon>
        <taxon>Basidiomycota</taxon>
        <taxon>Agaricomycotina</taxon>
        <taxon>Agaricomycetes</taxon>
        <taxon>Agaricomycetidae</taxon>
        <taxon>Agaricales</taxon>
        <taxon>Marasmiineae</taxon>
        <taxon>Physalacriaceae</taxon>
        <taxon>Armillaria</taxon>
    </lineage>
</organism>
<feature type="non-terminal residue" evidence="1">
    <location>
        <position position="1"/>
    </location>
</feature>
<gene>
    <name evidence="1" type="ORF">EDD18DRAFT_1014202</name>
</gene>
<evidence type="ECO:0000313" key="1">
    <source>
        <dbReference type="EMBL" id="KAK0495164.1"/>
    </source>
</evidence>
<dbReference type="Proteomes" id="UP001175228">
    <property type="component" value="Unassembled WGS sequence"/>
</dbReference>
<feature type="non-terminal residue" evidence="1">
    <location>
        <position position="72"/>
    </location>
</feature>
<reference evidence="1" key="1">
    <citation type="submission" date="2023-06" db="EMBL/GenBank/DDBJ databases">
        <authorList>
            <consortium name="Lawrence Berkeley National Laboratory"/>
            <person name="Ahrendt S."/>
            <person name="Sahu N."/>
            <person name="Indic B."/>
            <person name="Wong-Bajracharya J."/>
            <person name="Merenyi Z."/>
            <person name="Ke H.-M."/>
            <person name="Monk M."/>
            <person name="Kocsube S."/>
            <person name="Drula E."/>
            <person name="Lipzen A."/>
            <person name="Balint B."/>
            <person name="Henrissat B."/>
            <person name="Andreopoulos B."/>
            <person name="Martin F.M."/>
            <person name="Harder C.B."/>
            <person name="Rigling D."/>
            <person name="Ford K.L."/>
            <person name="Foster G.D."/>
            <person name="Pangilinan J."/>
            <person name="Papanicolaou A."/>
            <person name="Barry K."/>
            <person name="LaButti K."/>
            <person name="Viragh M."/>
            <person name="Koriabine M."/>
            <person name="Yan M."/>
            <person name="Riley R."/>
            <person name="Champramary S."/>
            <person name="Plett K.L."/>
            <person name="Tsai I.J."/>
            <person name="Slot J."/>
            <person name="Sipos G."/>
            <person name="Plett J."/>
            <person name="Nagy L.G."/>
            <person name="Grigoriev I.V."/>
        </authorList>
    </citation>
    <scope>NUCLEOTIDE SEQUENCE</scope>
    <source>
        <strain evidence="1">HWK02</strain>
    </source>
</reference>
<sequence length="72" mass="8395">VHLVSEMMHLKSLGITRYPVFGLATNGTEGDLLCCWYSRRLDCIFIMDRSIIHFDISSPIQAYHFMTFLLRL</sequence>
<evidence type="ECO:0000313" key="2">
    <source>
        <dbReference type="Proteomes" id="UP001175228"/>
    </source>
</evidence>
<name>A0AA39US92_9AGAR</name>
<accession>A0AA39US92</accession>
<proteinExistence type="predicted"/>
<dbReference type="AlphaFoldDB" id="A0AA39US92"/>
<protein>
    <submittedName>
        <fullName evidence="1">Uncharacterized protein</fullName>
    </submittedName>
</protein>
<dbReference type="EMBL" id="JAUEPU010000018">
    <property type="protein sequence ID" value="KAK0495164.1"/>
    <property type="molecule type" value="Genomic_DNA"/>
</dbReference>